<dbReference type="RefSeq" id="WP_070371464.1">
    <property type="nucleotide sequence ID" value="NZ_LKEU01000031.1"/>
</dbReference>
<dbReference type="InterPro" id="IPR000524">
    <property type="entry name" value="Tscrpt_reg_HTH_GntR"/>
</dbReference>
<dbReference type="AlphaFoldDB" id="A0A1F2PGF7"/>
<keyword evidence="5" id="KW-0804">Transcription</keyword>
<dbReference type="Pfam" id="PF00392">
    <property type="entry name" value="GntR"/>
    <property type="match status" value="1"/>
</dbReference>
<dbReference type="Pfam" id="PF00155">
    <property type="entry name" value="Aminotran_1_2"/>
    <property type="match status" value="1"/>
</dbReference>
<protein>
    <submittedName>
        <fullName evidence="7">HTH-type transcriptional regulatory protein GabR</fullName>
    </submittedName>
</protein>
<feature type="domain" description="HTH gntR-type" evidence="6">
    <location>
        <begin position="11"/>
        <end position="79"/>
    </location>
</feature>
<comment type="similarity">
    <text evidence="1">In the C-terminal section; belongs to the class-I pyridoxal-phosphate-dependent aminotransferase family.</text>
</comment>
<proteinExistence type="inferred from homology"/>
<evidence type="ECO:0000259" key="6">
    <source>
        <dbReference type="PROSITE" id="PS50949"/>
    </source>
</evidence>
<keyword evidence="4" id="KW-0238">DNA-binding</keyword>
<dbReference type="InterPro" id="IPR036390">
    <property type="entry name" value="WH_DNA-bd_sf"/>
</dbReference>
<gene>
    <name evidence="7" type="primary">gabR_1</name>
    <name evidence="7" type="ORF">ACWI_21790</name>
</gene>
<dbReference type="SMART" id="SM00345">
    <property type="entry name" value="HTH_GNTR"/>
    <property type="match status" value="1"/>
</dbReference>
<dbReference type="PANTHER" id="PTHR46577:SF1">
    <property type="entry name" value="HTH-TYPE TRANSCRIPTIONAL REGULATORY PROTEIN GABR"/>
    <property type="match status" value="1"/>
</dbReference>
<dbReference type="PROSITE" id="PS50949">
    <property type="entry name" value="HTH_GNTR"/>
    <property type="match status" value="1"/>
</dbReference>
<dbReference type="GO" id="GO:0030170">
    <property type="term" value="F:pyridoxal phosphate binding"/>
    <property type="evidence" value="ECO:0007669"/>
    <property type="project" value="InterPro"/>
</dbReference>
<dbReference type="STRING" id="52694.ACWI_21790"/>
<dbReference type="CDD" id="cd07377">
    <property type="entry name" value="WHTH_GntR"/>
    <property type="match status" value="1"/>
</dbReference>
<accession>A0A1F2PGF7</accession>
<dbReference type="InterPro" id="IPR004839">
    <property type="entry name" value="Aminotransferase_I/II_large"/>
</dbReference>
<dbReference type="SUPFAM" id="SSF53383">
    <property type="entry name" value="PLP-dependent transferases"/>
    <property type="match status" value="1"/>
</dbReference>
<dbReference type="PRINTS" id="PR00035">
    <property type="entry name" value="HTHGNTR"/>
</dbReference>
<evidence type="ECO:0000256" key="1">
    <source>
        <dbReference type="ARBA" id="ARBA00005384"/>
    </source>
</evidence>
<dbReference type="SUPFAM" id="SSF46785">
    <property type="entry name" value="Winged helix' DNA-binding domain"/>
    <property type="match status" value="1"/>
</dbReference>
<comment type="caution">
    <text evidence="7">The sequence shown here is derived from an EMBL/GenBank/DDBJ whole genome shotgun (WGS) entry which is preliminary data.</text>
</comment>
<keyword evidence="2" id="KW-0663">Pyridoxal phosphate</keyword>
<evidence type="ECO:0000313" key="8">
    <source>
        <dbReference type="Proteomes" id="UP000176244"/>
    </source>
</evidence>
<evidence type="ECO:0000256" key="3">
    <source>
        <dbReference type="ARBA" id="ARBA00023015"/>
    </source>
</evidence>
<dbReference type="InterPro" id="IPR015421">
    <property type="entry name" value="PyrdxlP-dep_Trfase_major"/>
</dbReference>
<keyword evidence="3" id="KW-0805">Transcription regulation</keyword>
<name>A0A1F2PGF7_9FIRM</name>
<dbReference type="InterPro" id="IPR036388">
    <property type="entry name" value="WH-like_DNA-bd_sf"/>
</dbReference>
<evidence type="ECO:0000256" key="4">
    <source>
        <dbReference type="ARBA" id="ARBA00023125"/>
    </source>
</evidence>
<dbReference type="GO" id="GO:0003677">
    <property type="term" value="F:DNA binding"/>
    <property type="evidence" value="ECO:0007669"/>
    <property type="project" value="UniProtKB-KW"/>
</dbReference>
<dbReference type="Proteomes" id="UP000176244">
    <property type="component" value="Unassembled WGS sequence"/>
</dbReference>
<dbReference type="CDD" id="cd00609">
    <property type="entry name" value="AAT_like"/>
    <property type="match status" value="1"/>
</dbReference>
<dbReference type="InterPro" id="IPR051446">
    <property type="entry name" value="HTH_trans_reg/aminotransferase"/>
</dbReference>
<evidence type="ECO:0000313" key="7">
    <source>
        <dbReference type="EMBL" id="OFV70398.1"/>
    </source>
</evidence>
<sequence>MWINLDKKNDRPLMRQLYEQIKHLILNGQLAPAEKLPSTRQLATDLGISRSTVLEAYNQLIAEGYLIGNHGSGTVVANGIDVFSIPPDTATKKCAATMIATKAPPSAVIDFQSGVIDSSRFPLSAWKKAYQRSLDQIPEAAFRYHPSAGVMRLRQTIAAYLRRTRGLTCHPDQIMIVSGSTQGLALIAALFQDQRQAVLIEDPTHPGLRQIIERAKLHLIGIPVDDQGLLTDSLNAHPNPAFVYTTPSHQYPLGGILPIQRRQKLIQYAIANDTYLLVDDYDSEFRFEGQPVSSLYELSPDRVIYLGTFSKILTPAIRLGYLILPDQLIEPYLELKKYSDVHTEALTQYALAEFIESGGLEKHIWRMKKIYAKKRQHLIAELSRCYPAEFEIKGHAAGLHMVVRFNGVVFAPPLIDRINGRQVRVYPIENYVFGNTTPYGSDILLGYAHLTFAEITTGITRLCTALREPGS</sequence>
<dbReference type="InterPro" id="IPR015424">
    <property type="entry name" value="PyrdxlP-dep_Trfase"/>
</dbReference>
<dbReference type="OrthoDB" id="9808770at2"/>
<dbReference type="Gene3D" id="1.10.10.10">
    <property type="entry name" value="Winged helix-like DNA-binding domain superfamily/Winged helix DNA-binding domain"/>
    <property type="match status" value="1"/>
</dbReference>
<evidence type="ECO:0000256" key="2">
    <source>
        <dbReference type="ARBA" id="ARBA00022898"/>
    </source>
</evidence>
<reference evidence="7 8" key="1">
    <citation type="submission" date="2015-09" db="EMBL/GenBank/DDBJ databases">
        <title>Genome sequence of Acetobacterium wieringae DSM 1911.</title>
        <authorList>
            <person name="Poehlein A."/>
            <person name="Bengelsdorf F.R."/>
            <person name="Schiel-Bengelsdorf B."/>
            <person name="Duerre P."/>
            <person name="Daniel R."/>
        </authorList>
    </citation>
    <scope>NUCLEOTIDE SEQUENCE [LARGE SCALE GENOMIC DNA]</scope>
    <source>
        <strain evidence="7 8">DSM 1911</strain>
    </source>
</reference>
<dbReference type="GO" id="GO:0003700">
    <property type="term" value="F:DNA-binding transcription factor activity"/>
    <property type="evidence" value="ECO:0007669"/>
    <property type="project" value="InterPro"/>
</dbReference>
<dbReference type="Gene3D" id="3.40.640.10">
    <property type="entry name" value="Type I PLP-dependent aspartate aminotransferase-like (Major domain)"/>
    <property type="match status" value="1"/>
</dbReference>
<evidence type="ECO:0000256" key="5">
    <source>
        <dbReference type="ARBA" id="ARBA00023163"/>
    </source>
</evidence>
<organism evidence="7 8">
    <name type="scientific">Acetobacterium wieringae</name>
    <dbReference type="NCBI Taxonomy" id="52694"/>
    <lineage>
        <taxon>Bacteria</taxon>
        <taxon>Bacillati</taxon>
        <taxon>Bacillota</taxon>
        <taxon>Clostridia</taxon>
        <taxon>Eubacteriales</taxon>
        <taxon>Eubacteriaceae</taxon>
        <taxon>Acetobacterium</taxon>
    </lineage>
</organism>
<dbReference type="PANTHER" id="PTHR46577">
    <property type="entry name" value="HTH-TYPE TRANSCRIPTIONAL REGULATORY PROTEIN GABR"/>
    <property type="match status" value="1"/>
</dbReference>
<dbReference type="EMBL" id="LKEU01000031">
    <property type="protein sequence ID" value="OFV70398.1"/>
    <property type="molecule type" value="Genomic_DNA"/>
</dbReference>